<comment type="caution">
    <text evidence="2">The sequence shown here is derived from an EMBL/GenBank/DDBJ whole genome shotgun (WGS) entry which is preliminary data.</text>
</comment>
<organism evidence="2 3">
    <name type="scientific">Streptomyces prunicolor</name>
    <dbReference type="NCBI Taxonomy" id="67348"/>
    <lineage>
        <taxon>Bacteria</taxon>
        <taxon>Bacillati</taxon>
        <taxon>Actinomycetota</taxon>
        <taxon>Actinomycetes</taxon>
        <taxon>Kitasatosporales</taxon>
        <taxon>Streptomycetaceae</taxon>
        <taxon>Streptomyces</taxon>
    </lineage>
</organism>
<sequence>MDADASNARHEHVIDWLEQFADLPHLIARVSELVHRLGHDPQDLVVLPRGELDRRELGAYSAAWADLVAEQLPGIRRAYEERITAAYLQGHEDARAGRRPRRTGRPEGERGAEVIPLPYLQLLSPPSEVTRVEERGERERSVADGVPVRGDGGEALSHRGAGPSYDDEPPPEPVGDPLFSAREVREVREARKKRSAPVDRRPVVRRNGRPSVPPLTRAADTGAVRDKGRRQQEQPEPQGAGDEDRPRLSDRARVLADELEGKGRASGRGPGAGQGQEQEERGEREERTRGPR</sequence>
<protein>
    <submittedName>
        <fullName evidence="2">Uncharacterized protein</fullName>
    </submittedName>
</protein>
<feature type="compositionally biased region" description="Basic and acidic residues" evidence="1">
    <location>
        <begin position="130"/>
        <end position="142"/>
    </location>
</feature>
<dbReference type="Proteomes" id="UP001187346">
    <property type="component" value="Unassembled WGS sequence"/>
</dbReference>
<feature type="compositionally biased region" description="Basic and acidic residues" evidence="1">
    <location>
        <begin position="242"/>
        <end position="263"/>
    </location>
</feature>
<evidence type="ECO:0000256" key="1">
    <source>
        <dbReference type="SAM" id="MobiDB-lite"/>
    </source>
</evidence>
<name>A0ABU4F829_9ACTN</name>
<reference evidence="2 3" key="1">
    <citation type="submission" date="2023-10" db="EMBL/GenBank/DDBJ databases">
        <title>Characterization of rhizosphere-enriched actinobacteria from wheat plants lab-grown on chernevaya soil.</title>
        <authorList>
            <person name="Tikhonova E.N."/>
            <person name="Konopkin A."/>
            <person name="Kravchenko I.K."/>
        </authorList>
    </citation>
    <scope>NUCLEOTIDE SEQUENCE [LARGE SCALE GENOMIC DNA]</scope>
    <source>
        <strain evidence="2 3">RR29</strain>
    </source>
</reference>
<feature type="compositionally biased region" description="Low complexity" evidence="1">
    <location>
        <begin position="116"/>
        <end position="129"/>
    </location>
</feature>
<feature type="region of interest" description="Disordered" evidence="1">
    <location>
        <begin position="90"/>
        <end position="292"/>
    </location>
</feature>
<keyword evidence="3" id="KW-1185">Reference proteome</keyword>
<dbReference type="RefSeq" id="WP_317771251.1">
    <property type="nucleotide sequence ID" value="NZ_JAWMAJ010000032.1"/>
</dbReference>
<gene>
    <name evidence="2" type="ORF">R5A26_12405</name>
</gene>
<feature type="compositionally biased region" description="Basic and acidic residues" evidence="1">
    <location>
        <begin position="223"/>
        <end position="233"/>
    </location>
</feature>
<evidence type="ECO:0000313" key="3">
    <source>
        <dbReference type="Proteomes" id="UP001187346"/>
    </source>
</evidence>
<evidence type="ECO:0000313" key="2">
    <source>
        <dbReference type="EMBL" id="MDV7216753.1"/>
    </source>
</evidence>
<accession>A0ABU4F829</accession>
<proteinExistence type="predicted"/>
<feature type="compositionally biased region" description="Basic and acidic residues" evidence="1">
    <location>
        <begin position="278"/>
        <end position="292"/>
    </location>
</feature>
<dbReference type="EMBL" id="JAWMAJ010000032">
    <property type="protein sequence ID" value="MDV7216753.1"/>
    <property type="molecule type" value="Genomic_DNA"/>
</dbReference>
<feature type="compositionally biased region" description="Gly residues" evidence="1">
    <location>
        <begin position="264"/>
        <end position="274"/>
    </location>
</feature>